<dbReference type="AlphaFoldDB" id="A0AAD7DBS9"/>
<gene>
    <name evidence="1" type="ORF">B0H17DRAFT_939226</name>
</gene>
<sequence length="64" mass="7266">DRLQHWATSVGINKSAIAFYHAKIGIARKRELEALLRDGCVCILCCTDAVSMMRRRPVFMYAAH</sequence>
<evidence type="ECO:0000313" key="2">
    <source>
        <dbReference type="Proteomes" id="UP001221757"/>
    </source>
</evidence>
<dbReference type="Gene3D" id="3.40.50.300">
    <property type="entry name" value="P-loop containing nucleotide triphosphate hydrolases"/>
    <property type="match status" value="1"/>
</dbReference>
<protein>
    <submittedName>
        <fullName evidence="1">Uncharacterized protein</fullName>
    </submittedName>
</protein>
<name>A0AAD7DBS9_MYCRO</name>
<dbReference type="EMBL" id="JARKIE010000086">
    <property type="protein sequence ID" value="KAJ7687627.1"/>
    <property type="molecule type" value="Genomic_DNA"/>
</dbReference>
<evidence type="ECO:0000313" key="1">
    <source>
        <dbReference type="EMBL" id="KAJ7687627.1"/>
    </source>
</evidence>
<organism evidence="1 2">
    <name type="scientific">Mycena rosella</name>
    <name type="common">Pink bonnet</name>
    <name type="synonym">Agaricus rosellus</name>
    <dbReference type="NCBI Taxonomy" id="1033263"/>
    <lineage>
        <taxon>Eukaryota</taxon>
        <taxon>Fungi</taxon>
        <taxon>Dikarya</taxon>
        <taxon>Basidiomycota</taxon>
        <taxon>Agaricomycotina</taxon>
        <taxon>Agaricomycetes</taxon>
        <taxon>Agaricomycetidae</taxon>
        <taxon>Agaricales</taxon>
        <taxon>Marasmiineae</taxon>
        <taxon>Mycenaceae</taxon>
        <taxon>Mycena</taxon>
    </lineage>
</organism>
<feature type="non-terminal residue" evidence="1">
    <location>
        <position position="1"/>
    </location>
</feature>
<dbReference type="SUPFAM" id="SSF52540">
    <property type="entry name" value="P-loop containing nucleoside triphosphate hydrolases"/>
    <property type="match status" value="1"/>
</dbReference>
<accession>A0AAD7DBS9</accession>
<dbReference type="Proteomes" id="UP001221757">
    <property type="component" value="Unassembled WGS sequence"/>
</dbReference>
<reference evidence="1" key="1">
    <citation type="submission" date="2023-03" db="EMBL/GenBank/DDBJ databases">
        <title>Massive genome expansion in bonnet fungi (Mycena s.s.) driven by repeated elements and novel gene families across ecological guilds.</title>
        <authorList>
            <consortium name="Lawrence Berkeley National Laboratory"/>
            <person name="Harder C.B."/>
            <person name="Miyauchi S."/>
            <person name="Viragh M."/>
            <person name="Kuo A."/>
            <person name="Thoen E."/>
            <person name="Andreopoulos B."/>
            <person name="Lu D."/>
            <person name="Skrede I."/>
            <person name="Drula E."/>
            <person name="Henrissat B."/>
            <person name="Morin E."/>
            <person name="Kohler A."/>
            <person name="Barry K."/>
            <person name="LaButti K."/>
            <person name="Morin E."/>
            <person name="Salamov A."/>
            <person name="Lipzen A."/>
            <person name="Mereny Z."/>
            <person name="Hegedus B."/>
            <person name="Baldrian P."/>
            <person name="Stursova M."/>
            <person name="Weitz H."/>
            <person name="Taylor A."/>
            <person name="Grigoriev I.V."/>
            <person name="Nagy L.G."/>
            <person name="Martin F."/>
            <person name="Kauserud H."/>
        </authorList>
    </citation>
    <scope>NUCLEOTIDE SEQUENCE</scope>
    <source>
        <strain evidence="1">CBHHK067</strain>
    </source>
</reference>
<proteinExistence type="predicted"/>
<comment type="caution">
    <text evidence="1">The sequence shown here is derived from an EMBL/GenBank/DDBJ whole genome shotgun (WGS) entry which is preliminary data.</text>
</comment>
<dbReference type="InterPro" id="IPR027417">
    <property type="entry name" value="P-loop_NTPase"/>
</dbReference>
<keyword evidence="2" id="KW-1185">Reference proteome</keyword>